<dbReference type="SUPFAM" id="SSF50118">
    <property type="entry name" value="Cell growth inhibitor/plasmid maintenance toxic component"/>
    <property type="match status" value="1"/>
</dbReference>
<dbReference type="RefSeq" id="WP_206574276.1">
    <property type="nucleotide sequence ID" value="NZ_JAFKCV010000007.1"/>
</dbReference>
<evidence type="ECO:0000313" key="2">
    <source>
        <dbReference type="Proteomes" id="UP000664654"/>
    </source>
</evidence>
<gene>
    <name evidence="1" type="ORF">J0A66_13070</name>
</gene>
<proteinExistence type="predicted"/>
<organism evidence="1 2">
    <name type="scientific">Bowmanella dokdonensis</name>
    <dbReference type="NCBI Taxonomy" id="751969"/>
    <lineage>
        <taxon>Bacteria</taxon>
        <taxon>Pseudomonadati</taxon>
        <taxon>Pseudomonadota</taxon>
        <taxon>Gammaproteobacteria</taxon>
        <taxon>Alteromonadales</taxon>
        <taxon>Alteromonadaceae</taxon>
        <taxon>Bowmanella</taxon>
    </lineage>
</organism>
<protein>
    <recommendedName>
        <fullName evidence="3">Toxin CcdB</fullName>
    </recommendedName>
</protein>
<comment type="caution">
    <text evidence="1">The sequence shown here is derived from an EMBL/GenBank/DDBJ whole genome shotgun (WGS) entry which is preliminary data.</text>
</comment>
<dbReference type="Proteomes" id="UP000664654">
    <property type="component" value="Unassembled WGS sequence"/>
</dbReference>
<dbReference type="EMBL" id="JAFKCV010000007">
    <property type="protein sequence ID" value="MBN7826160.1"/>
    <property type="molecule type" value="Genomic_DNA"/>
</dbReference>
<dbReference type="AlphaFoldDB" id="A0A939DP35"/>
<reference evidence="1" key="1">
    <citation type="submission" date="2021-03" db="EMBL/GenBank/DDBJ databases">
        <title>novel species isolated from a fishpond in China.</title>
        <authorList>
            <person name="Lu H."/>
            <person name="Cai Z."/>
        </authorList>
    </citation>
    <scope>NUCLEOTIDE SEQUENCE</scope>
    <source>
        <strain evidence="1">JCM 30855</strain>
    </source>
</reference>
<evidence type="ECO:0000313" key="1">
    <source>
        <dbReference type="EMBL" id="MBN7826160.1"/>
    </source>
</evidence>
<name>A0A939DP35_9ALTE</name>
<accession>A0A939DP35</accession>
<evidence type="ECO:0008006" key="3">
    <source>
        <dbReference type="Google" id="ProtNLM"/>
    </source>
</evidence>
<keyword evidence="2" id="KW-1185">Reference proteome</keyword>
<dbReference type="InterPro" id="IPR011067">
    <property type="entry name" value="Plasmid_toxin/cell-grow_inhib"/>
</dbReference>
<dbReference type="Gene3D" id="2.30.30.110">
    <property type="match status" value="1"/>
</dbReference>
<sequence length="99" mass="10896">MKFEHFDLGKIGEQRVVLLTNPLFHEIDALLVATLKPHTGRKLITGLQIPVVVGDEALFVDLLDMGSVSSSRIKSVAFTSLASYRREIKSGLDLLVDGF</sequence>